<evidence type="ECO:0000256" key="3">
    <source>
        <dbReference type="ARBA" id="ARBA00022737"/>
    </source>
</evidence>
<comment type="similarity">
    <text evidence="1 5">Belongs to the transferase hexapeptide repeat family.</text>
</comment>
<dbReference type="Pfam" id="PF00132">
    <property type="entry name" value="Hexapep"/>
    <property type="match status" value="1"/>
</dbReference>
<proteinExistence type="inferred from homology"/>
<keyword evidence="4 5" id="KW-0012">Acyltransferase</keyword>
<dbReference type="Pfam" id="PF14602">
    <property type="entry name" value="Hexapep_2"/>
    <property type="match status" value="1"/>
</dbReference>
<keyword evidence="2 5" id="KW-0808">Transferase</keyword>
<dbReference type="InterPro" id="IPR019713">
    <property type="entry name" value="Memb_YlaC"/>
</dbReference>
<dbReference type="InterPro" id="IPR001451">
    <property type="entry name" value="Hexapep"/>
</dbReference>
<dbReference type="NCBIfam" id="NF007499">
    <property type="entry name" value="PRK10092.1"/>
    <property type="match status" value="1"/>
</dbReference>
<dbReference type="EMBL" id="CAADJD010000032">
    <property type="protein sequence ID" value="VFS90177.1"/>
    <property type="molecule type" value="Genomic_DNA"/>
</dbReference>
<feature type="domain" description="Maltose/galactoside acetyltransferase" evidence="6">
    <location>
        <begin position="2"/>
        <end position="34"/>
    </location>
</feature>
<protein>
    <recommendedName>
        <fullName evidence="5">Acetyltransferase</fullName>
        <ecNumber evidence="5">2.3.1.-</ecNumber>
    </recommendedName>
</protein>
<dbReference type="PANTHER" id="PTHR43017">
    <property type="entry name" value="GALACTOSIDE O-ACETYLTRANSFERASE"/>
    <property type="match status" value="1"/>
</dbReference>
<evidence type="ECO:0000256" key="1">
    <source>
        <dbReference type="ARBA" id="ARBA00007274"/>
    </source>
</evidence>
<dbReference type="InterPro" id="IPR039369">
    <property type="entry name" value="LacA-like"/>
</dbReference>
<dbReference type="Pfam" id="PF12464">
    <property type="entry name" value="Mac"/>
    <property type="match status" value="1"/>
</dbReference>
<dbReference type="FunFam" id="2.160.10.10:FF:000008">
    <property type="entry name" value="Maltose O-acetyltransferase"/>
    <property type="match status" value="1"/>
</dbReference>
<evidence type="ECO:0000259" key="6">
    <source>
        <dbReference type="Pfam" id="PF12464"/>
    </source>
</evidence>
<dbReference type="CDD" id="cd03357">
    <property type="entry name" value="LbH_MAT_GAT"/>
    <property type="match status" value="1"/>
</dbReference>
<dbReference type="SUPFAM" id="SSF51161">
    <property type="entry name" value="Trimeric LpxA-like enzymes"/>
    <property type="match status" value="1"/>
</dbReference>
<gene>
    <name evidence="7" type="primary">maa</name>
    <name evidence="7" type="ORF">NCTC12993_07418</name>
</gene>
<keyword evidence="8" id="KW-1185">Reference proteome</keyword>
<dbReference type="EC" id="2.3.1.-" evidence="5"/>
<evidence type="ECO:0000256" key="5">
    <source>
        <dbReference type="RuleBase" id="RU367021"/>
    </source>
</evidence>
<dbReference type="PROSITE" id="PS00101">
    <property type="entry name" value="HEXAPEP_TRANSFERASES"/>
    <property type="match status" value="1"/>
</dbReference>
<evidence type="ECO:0000256" key="2">
    <source>
        <dbReference type="ARBA" id="ARBA00022679"/>
    </source>
</evidence>
<accession>A0A485D0F5</accession>
<dbReference type="InterPro" id="IPR024688">
    <property type="entry name" value="Mac_dom"/>
</dbReference>
<evidence type="ECO:0000313" key="7">
    <source>
        <dbReference type="EMBL" id="VFS90177.1"/>
    </source>
</evidence>
<dbReference type="Proteomes" id="UP000401081">
    <property type="component" value="Unassembled WGS sequence"/>
</dbReference>
<evidence type="ECO:0000256" key="4">
    <source>
        <dbReference type="ARBA" id="ARBA00023315"/>
    </source>
</evidence>
<dbReference type="AlphaFoldDB" id="A0A485D0F5"/>
<dbReference type="PANTHER" id="PTHR43017:SF1">
    <property type="entry name" value="ACETYLTRANSFERASE YJL218W-RELATED"/>
    <property type="match status" value="1"/>
</dbReference>
<dbReference type="GO" id="GO:0008870">
    <property type="term" value="F:galactoside O-acetyltransferase activity"/>
    <property type="evidence" value="ECO:0007669"/>
    <property type="project" value="TreeGrafter"/>
</dbReference>
<dbReference type="InterPro" id="IPR018357">
    <property type="entry name" value="Hexapep_transf_CS"/>
</dbReference>
<dbReference type="Gene3D" id="2.160.10.10">
    <property type="entry name" value="Hexapeptide repeat proteins"/>
    <property type="match status" value="1"/>
</dbReference>
<dbReference type="Pfam" id="PF10777">
    <property type="entry name" value="YlaC"/>
    <property type="match status" value="1"/>
</dbReference>
<dbReference type="InterPro" id="IPR011004">
    <property type="entry name" value="Trimer_LpxA-like_sf"/>
</dbReference>
<keyword evidence="3" id="KW-0677">Repeat</keyword>
<organism evidence="7 8">
    <name type="scientific">Kluyvera cryocrescens</name>
    <name type="common">Kluyvera citrophila</name>
    <dbReference type="NCBI Taxonomy" id="580"/>
    <lineage>
        <taxon>Bacteria</taxon>
        <taxon>Pseudomonadati</taxon>
        <taxon>Pseudomonadota</taxon>
        <taxon>Gammaproteobacteria</taxon>
        <taxon>Enterobacterales</taxon>
        <taxon>Enterobacteriaceae</taxon>
        <taxon>Kluyvera</taxon>
    </lineage>
</organism>
<sequence length="271" mass="29896">MDRVRARQLIHRYNHTAPDEKAIRAQLLRELLGQGDDAYIEPTFRCDYGYNIYLGTNFYANFDCVMLDVCPIHIGDNCMLAPGVHIYTATHPLDPEARNSGMEYGKPVTIGHNVWIGGRAIINPGVTIGDNAVIASGAVVVKDVPANAVVGGNPAKNHQNDQLGALSTVMLFLQPICYFPCGLMQHRIGQSAFRCELKMSEIQRLLTQTIDELNTTEKRDNRPRFSISFIPQSSRPVHRHVCRLLCDPGGDDAFRHAGGFGLVALADVRAA</sequence>
<reference evidence="7 8" key="1">
    <citation type="submission" date="2019-03" db="EMBL/GenBank/DDBJ databases">
        <authorList>
            <consortium name="Pathogen Informatics"/>
        </authorList>
    </citation>
    <scope>NUCLEOTIDE SEQUENCE [LARGE SCALE GENOMIC DNA]</scope>
    <source>
        <strain evidence="7 8">NCTC12993</strain>
    </source>
</reference>
<evidence type="ECO:0000313" key="8">
    <source>
        <dbReference type="Proteomes" id="UP000401081"/>
    </source>
</evidence>
<name>A0A485D0F5_KLUCR</name>